<protein>
    <submittedName>
        <fullName evidence="2">Uncharacterized protein</fullName>
    </submittedName>
</protein>
<accession>A0AAE7WUP5</accession>
<gene>
    <name evidence="2" type="ORF">pEaSNUABM7_00290</name>
</gene>
<evidence type="ECO:0000313" key="3">
    <source>
        <dbReference type="Proteomes" id="UP000827609"/>
    </source>
</evidence>
<dbReference type="Proteomes" id="UP000827609">
    <property type="component" value="Segment"/>
</dbReference>
<feature type="region of interest" description="Disordered" evidence="1">
    <location>
        <begin position="16"/>
        <end position="60"/>
    </location>
</feature>
<name>A0AAE7WUP5_9CAUD</name>
<sequence length="60" mass="7133">MKLSESELESLRFRMRLREQPKPMPDTHKMPDKKFDSHKLDKSTDMTLGDVRHHFPPKGN</sequence>
<keyword evidence="3" id="KW-1185">Reference proteome</keyword>
<feature type="compositionally biased region" description="Basic and acidic residues" evidence="1">
    <location>
        <begin position="16"/>
        <end position="44"/>
    </location>
</feature>
<dbReference type="EMBL" id="MZ475896">
    <property type="protein sequence ID" value="QYW04958.1"/>
    <property type="molecule type" value="Genomic_DNA"/>
</dbReference>
<proteinExistence type="predicted"/>
<reference evidence="2" key="1">
    <citation type="submission" date="2021-06" db="EMBL/GenBank/DDBJ databases">
        <title>Complete genome sequence of Erwinia phage pEa_SNUABM_7.</title>
        <authorList>
            <person name="Kim S.G."/>
            <person name="Park S.C."/>
        </authorList>
    </citation>
    <scope>NUCLEOTIDE SEQUENCE</scope>
</reference>
<evidence type="ECO:0000313" key="2">
    <source>
        <dbReference type="EMBL" id="QYW04958.1"/>
    </source>
</evidence>
<organism evidence="2 3">
    <name type="scientific">Erwinia phage pEa_SNUABM_7</name>
    <dbReference type="NCBI Taxonomy" id="2866695"/>
    <lineage>
        <taxon>Viruses</taxon>
        <taxon>Duplodnaviria</taxon>
        <taxon>Heunggongvirae</taxon>
        <taxon>Uroviricota</taxon>
        <taxon>Caudoviricetes</taxon>
        <taxon>Snuvirus</taxon>
        <taxon>Snuvirus SNUABM7</taxon>
    </lineage>
</organism>
<evidence type="ECO:0000256" key="1">
    <source>
        <dbReference type="SAM" id="MobiDB-lite"/>
    </source>
</evidence>